<evidence type="ECO:0000313" key="1">
    <source>
        <dbReference type="EMBL" id="WIW71341.1"/>
    </source>
</evidence>
<name>A0A9Y2ETA8_9FIRM</name>
<proteinExistence type="predicted"/>
<gene>
    <name evidence="1" type="ORF">P3F81_03235</name>
</gene>
<evidence type="ECO:0000313" key="2">
    <source>
        <dbReference type="Proteomes" id="UP001243623"/>
    </source>
</evidence>
<organism evidence="1 2">
    <name type="scientific">Selenobaculum gibii</name>
    <dbReference type="NCBI Taxonomy" id="3054208"/>
    <lineage>
        <taxon>Bacteria</taxon>
        <taxon>Bacillati</taxon>
        <taxon>Bacillota</taxon>
        <taxon>Negativicutes</taxon>
        <taxon>Selenomonadales</taxon>
        <taxon>Selenomonadaceae</taxon>
        <taxon>Selenobaculum</taxon>
    </lineage>
</organism>
<sequence length="69" mass="8003">MQPVKLRKNENGDCLCPLCKTVLKFSPREPVQVVDGKLKQGTEAHYICESCKMVYRPLVNTEYYQCYSE</sequence>
<accession>A0A9Y2ETA8</accession>
<dbReference type="Proteomes" id="UP001243623">
    <property type="component" value="Chromosome"/>
</dbReference>
<keyword evidence="2" id="KW-1185">Reference proteome</keyword>
<dbReference type="AlphaFoldDB" id="A0A9Y2ETA8"/>
<dbReference type="RefSeq" id="WP_147667661.1">
    <property type="nucleotide sequence ID" value="NZ_CP120678.1"/>
</dbReference>
<reference evidence="1" key="1">
    <citation type="submission" date="2023-03" db="EMBL/GenBank/DDBJ databases">
        <title>Selenobaculum gbiensis gen. nov. sp. nov., a new bacterium isolated from the gut microbiota of IBD patient.</title>
        <authorList>
            <person name="Yeo S."/>
            <person name="Park H."/>
            <person name="Huh C.S."/>
        </authorList>
    </citation>
    <scope>NUCLEOTIDE SEQUENCE</scope>
    <source>
        <strain evidence="1">ICN-92133</strain>
    </source>
</reference>
<dbReference type="EMBL" id="CP120678">
    <property type="protein sequence ID" value="WIW71341.1"/>
    <property type="molecule type" value="Genomic_DNA"/>
</dbReference>
<protein>
    <submittedName>
        <fullName evidence="1">Uncharacterized protein</fullName>
    </submittedName>
</protein>
<dbReference type="KEGG" id="sgbi:P3F81_03235"/>